<feature type="domain" description="N-acetyltransferase" evidence="1">
    <location>
        <begin position="31"/>
        <end position="176"/>
    </location>
</feature>
<name>A0ABS1JBY1_9BACL</name>
<sequence>MRPKPRKKTTAKLKAKAKTKTTVKKRSVPSVTFRDRVEADDAFLIQVTRETMKEVFEKSVGVTLTDRMILSQIKDSGTSLIIEQDGKPIGYTSYTVYKPKHMYWGALVLAKSAQDQGIGSRICENMFNHAEFLGCEVIQGHVQVENAVAIKFWKRHGFEIVGGPTSGSYEIEKKLK</sequence>
<dbReference type="EMBL" id="JAEQNB010000004">
    <property type="protein sequence ID" value="MBL0387781.1"/>
    <property type="molecule type" value="Genomic_DNA"/>
</dbReference>
<accession>A0ABS1JBY1</accession>
<evidence type="ECO:0000313" key="2">
    <source>
        <dbReference type="EMBL" id="MBL0387781.1"/>
    </source>
</evidence>
<reference evidence="2 3" key="1">
    <citation type="submission" date="2021-01" db="EMBL/GenBank/DDBJ databases">
        <title>Tumebacillus sp. strain ITR2 16S ribosomal RNA gene Genome sequencing and assembly.</title>
        <authorList>
            <person name="Kang M."/>
        </authorList>
    </citation>
    <scope>NUCLEOTIDE SEQUENCE [LARGE SCALE GENOMIC DNA]</scope>
    <source>
        <strain evidence="2 3">ITR2</strain>
    </source>
</reference>
<comment type="caution">
    <text evidence="2">The sequence shown here is derived from an EMBL/GenBank/DDBJ whole genome shotgun (WGS) entry which is preliminary data.</text>
</comment>
<evidence type="ECO:0000259" key="1">
    <source>
        <dbReference type="PROSITE" id="PS51186"/>
    </source>
</evidence>
<dbReference type="InterPro" id="IPR000182">
    <property type="entry name" value="GNAT_dom"/>
</dbReference>
<proteinExistence type="predicted"/>
<evidence type="ECO:0000313" key="3">
    <source>
        <dbReference type="Proteomes" id="UP000602284"/>
    </source>
</evidence>
<protein>
    <submittedName>
        <fullName evidence="2">GNAT family N-acetyltransferase</fullName>
    </submittedName>
</protein>
<gene>
    <name evidence="2" type="ORF">JJB07_14160</name>
</gene>
<dbReference type="Pfam" id="PF00583">
    <property type="entry name" value="Acetyltransf_1"/>
    <property type="match status" value="1"/>
</dbReference>
<dbReference type="Proteomes" id="UP000602284">
    <property type="component" value="Unassembled WGS sequence"/>
</dbReference>
<dbReference type="SUPFAM" id="SSF55729">
    <property type="entry name" value="Acyl-CoA N-acyltransferases (Nat)"/>
    <property type="match status" value="1"/>
</dbReference>
<dbReference type="PROSITE" id="PS51186">
    <property type="entry name" value="GNAT"/>
    <property type="match status" value="1"/>
</dbReference>
<dbReference type="InterPro" id="IPR016181">
    <property type="entry name" value="Acyl_CoA_acyltransferase"/>
</dbReference>
<dbReference type="Gene3D" id="3.40.630.30">
    <property type="match status" value="1"/>
</dbReference>
<organism evidence="2 3">
    <name type="scientific">Tumebacillus amylolyticus</name>
    <dbReference type="NCBI Taxonomy" id="2801339"/>
    <lineage>
        <taxon>Bacteria</taxon>
        <taxon>Bacillati</taxon>
        <taxon>Bacillota</taxon>
        <taxon>Bacilli</taxon>
        <taxon>Bacillales</taxon>
        <taxon>Alicyclobacillaceae</taxon>
        <taxon>Tumebacillus</taxon>
    </lineage>
</organism>
<keyword evidence="3" id="KW-1185">Reference proteome</keyword>
<dbReference type="RefSeq" id="WP_201636107.1">
    <property type="nucleotide sequence ID" value="NZ_JAEQNB010000004.1"/>
</dbReference>
<dbReference type="CDD" id="cd04301">
    <property type="entry name" value="NAT_SF"/>
    <property type="match status" value="1"/>
</dbReference>